<dbReference type="KEGG" id="ttf:THTE_3962"/>
<feature type="modified residue" description="Phosphohistidine" evidence="1">
    <location>
        <position position="54"/>
    </location>
</feature>
<evidence type="ECO:0000313" key="3">
    <source>
        <dbReference type="EMBL" id="ASV76563.1"/>
    </source>
</evidence>
<dbReference type="InterPro" id="IPR008207">
    <property type="entry name" value="Sig_transdc_His_kin_Hpt_dom"/>
</dbReference>
<dbReference type="GO" id="GO:0004672">
    <property type="term" value="F:protein kinase activity"/>
    <property type="evidence" value="ECO:0007669"/>
    <property type="project" value="UniProtKB-ARBA"/>
</dbReference>
<dbReference type="RefSeq" id="WP_157732162.1">
    <property type="nucleotide sequence ID" value="NZ_CP018477.1"/>
</dbReference>
<sequence>MTATEYREIYSELGTDPDLRDLIEMFVQEMPFRTAVYEELFTAGNFEELRRAVHQLKGAAGSYGFPVITEAAATVELAIRNEAPYEEVRQNLDRLIQLCHAARVCPEQ</sequence>
<protein>
    <recommendedName>
        <fullName evidence="2">HPt domain-containing protein</fullName>
    </recommendedName>
</protein>
<dbReference type="GO" id="GO:0000160">
    <property type="term" value="P:phosphorelay signal transduction system"/>
    <property type="evidence" value="ECO:0007669"/>
    <property type="project" value="InterPro"/>
</dbReference>
<dbReference type="CDD" id="cd00088">
    <property type="entry name" value="HPT"/>
    <property type="match status" value="1"/>
</dbReference>
<dbReference type="OrthoDB" id="9814716at2"/>
<dbReference type="AlphaFoldDB" id="A0A286RKS1"/>
<keyword evidence="4" id="KW-1185">Reference proteome</keyword>
<dbReference type="Proteomes" id="UP000215086">
    <property type="component" value="Chromosome"/>
</dbReference>
<feature type="domain" description="HPt" evidence="2">
    <location>
        <begin position="15"/>
        <end position="108"/>
    </location>
</feature>
<dbReference type="Gene3D" id="1.20.120.160">
    <property type="entry name" value="HPT domain"/>
    <property type="match status" value="1"/>
</dbReference>
<dbReference type="InterPro" id="IPR036641">
    <property type="entry name" value="HPT_dom_sf"/>
</dbReference>
<gene>
    <name evidence="3" type="ORF">THTE_3962</name>
</gene>
<dbReference type="SUPFAM" id="SSF47226">
    <property type="entry name" value="Histidine-containing phosphotransfer domain, HPT domain"/>
    <property type="match status" value="1"/>
</dbReference>
<dbReference type="Pfam" id="PF01627">
    <property type="entry name" value="Hpt"/>
    <property type="match status" value="1"/>
</dbReference>
<reference evidence="3 4" key="1">
    <citation type="journal article" name="Front. Microbiol.">
        <title>Sugar Metabolism of the First Thermophilic Planctomycete Thermogutta terrifontis: Comparative Genomic and Transcriptomic Approaches.</title>
        <authorList>
            <person name="Elcheninov A.G."/>
            <person name="Menzel P."/>
            <person name="Gudbergsdottir S.R."/>
            <person name="Slesarev A.I."/>
            <person name="Kadnikov V.V."/>
            <person name="Krogh A."/>
            <person name="Bonch-Osmolovskaya E.A."/>
            <person name="Peng X."/>
            <person name="Kublanov I.V."/>
        </authorList>
    </citation>
    <scope>NUCLEOTIDE SEQUENCE [LARGE SCALE GENOMIC DNA]</scope>
    <source>
        <strain evidence="3 4">R1</strain>
    </source>
</reference>
<evidence type="ECO:0000313" key="4">
    <source>
        <dbReference type="Proteomes" id="UP000215086"/>
    </source>
</evidence>
<evidence type="ECO:0000259" key="2">
    <source>
        <dbReference type="PROSITE" id="PS50894"/>
    </source>
</evidence>
<name>A0A286RKS1_9BACT</name>
<dbReference type="EMBL" id="CP018477">
    <property type="protein sequence ID" value="ASV76563.1"/>
    <property type="molecule type" value="Genomic_DNA"/>
</dbReference>
<accession>A0A286RKS1</accession>
<evidence type="ECO:0000256" key="1">
    <source>
        <dbReference type="PROSITE-ProRule" id="PRU00110"/>
    </source>
</evidence>
<organism evidence="3 4">
    <name type="scientific">Thermogutta terrifontis</name>
    <dbReference type="NCBI Taxonomy" id="1331910"/>
    <lineage>
        <taxon>Bacteria</taxon>
        <taxon>Pseudomonadati</taxon>
        <taxon>Planctomycetota</taxon>
        <taxon>Planctomycetia</taxon>
        <taxon>Pirellulales</taxon>
        <taxon>Thermoguttaceae</taxon>
        <taxon>Thermogutta</taxon>
    </lineage>
</organism>
<proteinExistence type="predicted"/>
<keyword evidence="1" id="KW-0597">Phosphoprotein</keyword>
<dbReference type="PROSITE" id="PS50894">
    <property type="entry name" value="HPT"/>
    <property type="match status" value="1"/>
</dbReference>